<dbReference type="SUPFAM" id="SSF52540">
    <property type="entry name" value="P-loop containing nucleoside triphosphate hydrolases"/>
    <property type="match status" value="1"/>
</dbReference>
<dbReference type="PANTHER" id="PTHR23155">
    <property type="entry name" value="DISEASE RESISTANCE PROTEIN RP"/>
    <property type="match status" value="1"/>
</dbReference>
<organism evidence="2 3">
    <name type="scientific">Hibiscus sabdariffa</name>
    <name type="common">roselle</name>
    <dbReference type="NCBI Taxonomy" id="183260"/>
    <lineage>
        <taxon>Eukaryota</taxon>
        <taxon>Viridiplantae</taxon>
        <taxon>Streptophyta</taxon>
        <taxon>Embryophyta</taxon>
        <taxon>Tracheophyta</taxon>
        <taxon>Spermatophyta</taxon>
        <taxon>Magnoliopsida</taxon>
        <taxon>eudicotyledons</taxon>
        <taxon>Gunneridae</taxon>
        <taxon>Pentapetalae</taxon>
        <taxon>rosids</taxon>
        <taxon>malvids</taxon>
        <taxon>Malvales</taxon>
        <taxon>Malvaceae</taxon>
        <taxon>Malvoideae</taxon>
        <taxon>Hibiscus</taxon>
    </lineage>
</organism>
<evidence type="ECO:0000313" key="2">
    <source>
        <dbReference type="EMBL" id="KAK9001652.1"/>
    </source>
</evidence>
<evidence type="ECO:0000313" key="3">
    <source>
        <dbReference type="Proteomes" id="UP001396334"/>
    </source>
</evidence>
<dbReference type="InterPro" id="IPR027417">
    <property type="entry name" value="P-loop_NTPase"/>
</dbReference>
<keyword evidence="3" id="KW-1185">Reference proteome</keyword>
<dbReference type="InterPro" id="IPR002182">
    <property type="entry name" value="NB-ARC"/>
</dbReference>
<sequence length="156" mass="17722">MIKELYGKAKETIDPANNLDSMSYRDLVGALENFLQRRRYLIVIDDVWNTEFWQDISIALPANMNGSRILLTSEMKTLLLLNLELKLVAKCEGLPLAIVALDGLMASKNSIAEWNEVYNNFIYERDPNQRASCRHCEAEKSSASNCLSFECKQNGI</sequence>
<evidence type="ECO:0000259" key="1">
    <source>
        <dbReference type="Pfam" id="PF00931"/>
    </source>
</evidence>
<protein>
    <recommendedName>
        <fullName evidence="1">NB-ARC domain-containing protein</fullName>
    </recommendedName>
</protein>
<dbReference type="EMBL" id="JBBPBN010000036">
    <property type="protein sequence ID" value="KAK9001652.1"/>
    <property type="molecule type" value="Genomic_DNA"/>
</dbReference>
<dbReference type="PANTHER" id="PTHR23155:SF1205">
    <property type="entry name" value="DISEASE RESISTANCE PROTEIN RPM1"/>
    <property type="match status" value="1"/>
</dbReference>
<dbReference type="Gene3D" id="3.40.50.300">
    <property type="entry name" value="P-loop containing nucleotide triphosphate hydrolases"/>
    <property type="match status" value="1"/>
</dbReference>
<dbReference type="Pfam" id="PF00931">
    <property type="entry name" value="NB-ARC"/>
    <property type="match status" value="1"/>
</dbReference>
<dbReference type="Proteomes" id="UP001396334">
    <property type="component" value="Unassembled WGS sequence"/>
</dbReference>
<feature type="domain" description="NB-ARC" evidence="1">
    <location>
        <begin position="17"/>
        <end position="74"/>
    </location>
</feature>
<dbReference type="InterPro" id="IPR044974">
    <property type="entry name" value="Disease_R_plants"/>
</dbReference>
<name>A0ABR2QLU3_9ROSI</name>
<comment type="caution">
    <text evidence="2">The sequence shown here is derived from an EMBL/GenBank/DDBJ whole genome shotgun (WGS) entry which is preliminary data.</text>
</comment>
<reference evidence="2 3" key="1">
    <citation type="journal article" date="2024" name="G3 (Bethesda)">
        <title>Genome assembly of Hibiscus sabdariffa L. provides insights into metabolisms of medicinal natural products.</title>
        <authorList>
            <person name="Kim T."/>
        </authorList>
    </citation>
    <scope>NUCLEOTIDE SEQUENCE [LARGE SCALE GENOMIC DNA]</scope>
    <source>
        <strain evidence="2">TK-2024</strain>
        <tissue evidence="2">Old leaves</tissue>
    </source>
</reference>
<gene>
    <name evidence="2" type="ORF">V6N11_083431</name>
</gene>
<proteinExistence type="predicted"/>
<accession>A0ABR2QLU3</accession>